<dbReference type="EMBL" id="FNDK01000006">
    <property type="protein sequence ID" value="SDH47159.1"/>
    <property type="molecule type" value="Genomic_DNA"/>
</dbReference>
<evidence type="ECO:0000313" key="2">
    <source>
        <dbReference type="EMBL" id="SDH47159.1"/>
    </source>
</evidence>
<gene>
    <name evidence="2" type="ORF">SAMN05192534_10629</name>
</gene>
<evidence type="ECO:0000256" key="1">
    <source>
        <dbReference type="SAM" id="MobiDB-lite"/>
    </source>
</evidence>
<feature type="compositionally biased region" description="Basic and acidic residues" evidence="1">
    <location>
        <begin position="43"/>
        <end position="62"/>
    </location>
</feature>
<dbReference type="AlphaFoldDB" id="A0A1G8CPH0"/>
<organism evidence="2 3">
    <name type="scientific">Alteribacillus persepolensis</name>
    <dbReference type="NCBI Taxonomy" id="568899"/>
    <lineage>
        <taxon>Bacteria</taxon>
        <taxon>Bacillati</taxon>
        <taxon>Bacillota</taxon>
        <taxon>Bacilli</taxon>
        <taxon>Bacillales</taxon>
        <taxon>Bacillaceae</taxon>
        <taxon>Alteribacillus</taxon>
    </lineage>
</organism>
<dbReference type="OrthoDB" id="2947673at2"/>
<sequence length="95" mass="10563">MKGISLMLAAGVLFLSGIITGYHYAHTHWMEDEPTTAAVTEQEPSKKKEQPGANEKKLSEDLLEKQERLQEKGADNLFSSIGQSFDIFHPSDSVQ</sequence>
<keyword evidence="3" id="KW-1185">Reference proteome</keyword>
<protein>
    <submittedName>
        <fullName evidence="2">Uncharacterized protein</fullName>
    </submittedName>
</protein>
<dbReference type="RefSeq" id="WP_091272355.1">
    <property type="nucleotide sequence ID" value="NZ_FNDK01000006.1"/>
</dbReference>
<dbReference type="STRING" id="568899.SAMN05192534_10629"/>
<accession>A0A1G8CPH0</accession>
<reference evidence="2 3" key="1">
    <citation type="submission" date="2016-10" db="EMBL/GenBank/DDBJ databases">
        <authorList>
            <person name="de Groot N.N."/>
        </authorList>
    </citation>
    <scope>NUCLEOTIDE SEQUENCE [LARGE SCALE GENOMIC DNA]</scope>
    <source>
        <strain evidence="2 3">DSM 21632</strain>
    </source>
</reference>
<evidence type="ECO:0000313" key="3">
    <source>
        <dbReference type="Proteomes" id="UP000199163"/>
    </source>
</evidence>
<feature type="region of interest" description="Disordered" evidence="1">
    <location>
        <begin position="34"/>
        <end position="62"/>
    </location>
</feature>
<dbReference type="Proteomes" id="UP000199163">
    <property type="component" value="Unassembled WGS sequence"/>
</dbReference>
<proteinExistence type="predicted"/>
<name>A0A1G8CPH0_9BACI</name>